<dbReference type="SUPFAM" id="SSF56801">
    <property type="entry name" value="Acetyl-CoA synthetase-like"/>
    <property type="match status" value="1"/>
</dbReference>
<dbReference type="EMBL" id="CP078073">
    <property type="protein sequence ID" value="QXL88933.1"/>
    <property type="molecule type" value="Genomic_DNA"/>
</dbReference>
<dbReference type="Proteomes" id="UP000693972">
    <property type="component" value="Unassembled WGS sequence"/>
</dbReference>
<dbReference type="RefSeq" id="WP_257891992.1">
    <property type="nucleotide sequence ID" value="NZ_JAIMBW010000001.1"/>
</dbReference>
<dbReference type="InterPro" id="IPR045851">
    <property type="entry name" value="AMP-bd_C_sf"/>
</dbReference>
<dbReference type="Gene3D" id="3.30.300.30">
    <property type="match status" value="1"/>
</dbReference>
<dbReference type="FunFam" id="3.30.300.30:FF:000017">
    <property type="entry name" value="Acyl-CoA synthetase short-chain family member 3"/>
    <property type="match status" value="1"/>
</dbReference>
<dbReference type="InterPro" id="IPR042099">
    <property type="entry name" value="ANL_N_sf"/>
</dbReference>
<name>A0A975TWU6_9RHOB</name>
<keyword evidence="7" id="KW-1185">Reference proteome</keyword>
<dbReference type="CDD" id="cd05967">
    <property type="entry name" value="PrpE"/>
    <property type="match status" value="1"/>
</dbReference>
<dbReference type="InterPro" id="IPR025110">
    <property type="entry name" value="AMP-bd_C"/>
</dbReference>
<accession>A0A975TWU6</accession>
<dbReference type="PANTHER" id="PTHR43347">
    <property type="entry name" value="ACYL-COA SYNTHETASE"/>
    <property type="match status" value="1"/>
</dbReference>
<dbReference type="InterPro" id="IPR020845">
    <property type="entry name" value="AMP-binding_CS"/>
</dbReference>
<dbReference type="PANTHER" id="PTHR43347:SF3">
    <property type="entry name" value="ACYL-COA SYNTHETASE SHORT-CHAIN FAMILY MEMBER 3, MITOCHONDRIAL"/>
    <property type="match status" value="1"/>
</dbReference>
<dbReference type="InterPro" id="IPR000873">
    <property type="entry name" value="AMP-dep_synth/lig_dom"/>
</dbReference>
<gene>
    <name evidence="5" type="ORF">KUL25_05300</name>
    <name evidence="6" type="ORF">KUL25_05305</name>
</gene>
<evidence type="ECO:0000259" key="2">
    <source>
        <dbReference type="Pfam" id="PF00501"/>
    </source>
</evidence>
<evidence type="ECO:0000259" key="3">
    <source>
        <dbReference type="Pfam" id="PF13193"/>
    </source>
</evidence>
<dbReference type="GO" id="GO:0050218">
    <property type="term" value="F:propionate-CoA ligase activity"/>
    <property type="evidence" value="ECO:0007669"/>
    <property type="project" value="TreeGrafter"/>
</dbReference>
<organism evidence="6">
    <name type="scientific">Gymnodinialimonas phycosphaerae</name>
    <dbReference type="NCBI Taxonomy" id="2841589"/>
    <lineage>
        <taxon>Bacteria</taxon>
        <taxon>Pseudomonadati</taxon>
        <taxon>Pseudomonadota</taxon>
        <taxon>Alphaproteobacteria</taxon>
        <taxon>Rhodobacterales</taxon>
        <taxon>Paracoccaceae</taxon>
        <taxon>Gymnodinialimonas</taxon>
    </lineage>
</organism>
<feature type="domain" description="Acetyl-coenzyme A synthetase N-terminal" evidence="4">
    <location>
        <begin position="3"/>
        <end position="57"/>
    </location>
</feature>
<feature type="domain" description="AMP-dependent synthetase/ligase" evidence="2">
    <location>
        <begin position="61"/>
        <end position="448"/>
    </location>
</feature>
<dbReference type="InterPro" id="IPR032387">
    <property type="entry name" value="ACAS_N"/>
</dbReference>
<dbReference type="Gene3D" id="3.40.50.12780">
    <property type="entry name" value="N-terminal domain of ligase-like"/>
    <property type="match status" value="1"/>
</dbReference>
<dbReference type="AlphaFoldDB" id="A0A975TWU6"/>
<evidence type="ECO:0000256" key="1">
    <source>
        <dbReference type="ARBA" id="ARBA00006432"/>
    </source>
</evidence>
<dbReference type="GO" id="GO:0070013">
    <property type="term" value="C:intracellular organelle lumen"/>
    <property type="evidence" value="ECO:0007669"/>
    <property type="project" value="UniProtKB-ARBA"/>
</dbReference>
<protein>
    <submittedName>
        <fullName evidence="6">Propionyl-CoA synthetase</fullName>
    </submittedName>
</protein>
<dbReference type="PROSITE" id="PS00455">
    <property type="entry name" value="AMP_BINDING"/>
    <property type="match status" value="1"/>
</dbReference>
<evidence type="ECO:0000313" key="5">
    <source>
        <dbReference type="EMBL" id="MBY4892176.1"/>
    </source>
</evidence>
<dbReference type="Pfam" id="PF00501">
    <property type="entry name" value="AMP-binding"/>
    <property type="match status" value="1"/>
</dbReference>
<dbReference type="FunFam" id="3.40.50.12780:FF:000011">
    <property type="entry name" value="Acetyl-coenzyme A synthetase 2-like, mitochondrial"/>
    <property type="match status" value="1"/>
</dbReference>
<sequence>MTYQETYAAAAADPEAFWLEAAKGIDWMRAPERAFTEGSGAYGRWFEGATCNTCYNAVDRHVAAGRGDQPAIIYDSPVTDTKRTLTYAELLDEVATLGAVLQDMGLGQGDRVIIYMPMVPEALVAMLACARIGAVHSVVFGGFAAVELATRIDDAGAKAVISASCGIEPGRIIDYMSLLSEAIDIAQNKIKTCLILERDVHECELVEGRDINWAEAMAAARAAGKRTECAEVKATDPAYILYTSGTTGQPKGVVRDTGGHMVALNWSMRNIYGVTPGEVFWAASDVGWVVGHSYICYAPLLAGCTTLVFEGKPIGTPDAGTFWRVIEDHDVRVFFTAPTAFRAIRGQDPQGEFVKKYDLSGLRTLFLAGERSDPTTLAWAEAQLGVPVIDHWWQTETGWAISAIPMGIEALPVKHGSPGVPMPGYDVQVLDDAGHPVPNGTLGNIVVKLPLPPSCLPTLWDADARFHSSYLAEFPGYYATSDAGILDEDGYLHIMARTDDIINVAGHRLSTGAMEEVLSHHDAVAECAVVGKADELKGQLPLGFFVLKSGVTQAPDEIAAELVKKVRHDIGAVAAFKLAVCVKRLPKTRSGKVLRATMQKIADAEDFKMPAAIDDPAILDEIKAALDAKGLIG</sequence>
<feature type="domain" description="AMP-binding enzyme C-terminal" evidence="3">
    <location>
        <begin position="514"/>
        <end position="592"/>
    </location>
</feature>
<evidence type="ECO:0000313" key="7">
    <source>
        <dbReference type="Proteomes" id="UP000693972"/>
    </source>
</evidence>
<dbReference type="Pfam" id="PF13193">
    <property type="entry name" value="AMP-binding_C"/>
    <property type="match status" value="1"/>
</dbReference>
<reference evidence="6 7" key="1">
    <citation type="submission" date="2021-07" db="EMBL/GenBank/DDBJ databases">
        <title>Karlodiniumbacter phycospheric gen. nov., sp. nov., a phycosphere bacterium isolated from karlodinium veneficum.</title>
        <authorList>
            <person name="Peng Y."/>
            <person name="Jiang L."/>
            <person name="Lee J."/>
        </authorList>
    </citation>
    <scope>NUCLEOTIDE SEQUENCE</scope>
    <source>
        <strain evidence="6 7">N5</strain>
    </source>
</reference>
<dbReference type="Pfam" id="PF16177">
    <property type="entry name" value="ACAS_N"/>
    <property type="match status" value="1"/>
</dbReference>
<evidence type="ECO:0000259" key="4">
    <source>
        <dbReference type="Pfam" id="PF16177"/>
    </source>
</evidence>
<proteinExistence type="inferred from homology"/>
<comment type="similarity">
    <text evidence="1">Belongs to the ATP-dependent AMP-binding enzyme family.</text>
</comment>
<evidence type="ECO:0000313" key="6">
    <source>
        <dbReference type="EMBL" id="QXL88933.1"/>
    </source>
</evidence>
<dbReference type="EMBL" id="JAIMBW010000001">
    <property type="protein sequence ID" value="MBY4892176.1"/>
    <property type="molecule type" value="Genomic_DNA"/>
</dbReference>